<organism evidence="13 14">
    <name type="scientific">Acromyrmex insinuator</name>
    <dbReference type="NCBI Taxonomy" id="230686"/>
    <lineage>
        <taxon>Eukaryota</taxon>
        <taxon>Metazoa</taxon>
        <taxon>Ecdysozoa</taxon>
        <taxon>Arthropoda</taxon>
        <taxon>Hexapoda</taxon>
        <taxon>Insecta</taxon>
        <taxon>Pterygota</taxon>
        <taxon>Neoptera</taxon>
        <taxon>Endopterygota</taxon>
        <taxon>Hymenoptera</taxon>
        <taxon>Apocrita</taxon>
        <taxon>Aculeata</taxon>
        <taxon>Formicoidea</taxon>
        <taxon>Formicidae</taxon>
        <taxon>Myrmicinae</taxon>
        <taxon>Acromyrmex</taxon>
    </lineage>
</organism>
<feature type="transmembrane region" description="Helical" evidence="11">
    <location>
        <begin position="733"/>
        <end position="752"/>
    </location>
</feature>
<feature type="compositionally biased region" description="Polar residues" evidence="10">
    <location>
        <begin position="582"/>
        <end position="596"/>
    </location>
</feature>
<keyword evidence="3" id="KW-1003">Cell membrane</keyword>
<proteinExistence type="inferred from homology"/>
<comment type="subcellular location">
    <subcellularLocation>
        <location evidence="1">Cell membrane</location>
        <topology evidence="1">Multi-pass membrane protein</topology>
    </subcellularLocation>
</comment>
<dbReference type="Gene3D" id="1.20.1070.10">
    <property type="entry name" value="Rhodopsin 7-helix transmembrane proteins"/>
    <property type="match status" value="2"/>
</dbReference>
<dbReference type="InterPro" id="IPR000276">
    <property type="entry name" value="GPCR_Rhodpsn"/>
</dbReference>
<comment type="caution">
    <text evidence="13">The sequence shown here is derived from an EMBL/GenBank/DDBJ whole genome shotgun (WGS) entry which is preliminary data.</text>
</comment>
<evidence type="ECO:0000313" key="14">
    <source>
        <dbReference type="Proteomes" id="UP000667349"/>
    </source>
</evidence>
<evidence type="ECO:0000256" key="8">
    <source>
        <dbReference type="ARBA" id="ARBA00023170"/>
    </source>
</evidence>
<dbReference type="Pfam" id="PF00001">
    <property type="entry name" value="7tm_1"/>
    <property type="match status" value="1"/>
</dbReference>
<dbReference type="GO" id="GO:0004930">
    <property type="term" value="F:G protein-coupled receptor activity"/>
    <property type="evidence" value="ECO:0007669"/>
    <property type="project" value="UniProtKB-KW"/>
</dbReference>
<feature type="domain" description="G-protein coupled receptors family 1 profile" evidence="12">
    <location>
        <begin position="41"/>
        <end position="750"/>
    </location>
</feature>
<feature type="transmembrane region" description="Helical" evidence="11">
    <location>
        <begin position="183"/>
        <end position="203"/>
    </location>
</feature>
<keyword evidence="4 11" id="KW-0812">Transmembrane</keyword>
<keyword evidence="14" id="KW-1185">Reference proteome</keyword>
<feature type="transmembrane region" description="Helical" evidence="11">
    <location>
        <begin position="695"/>
        <end position="713"/>
    </location>
</feature>
<keyword evidence="9" id="KW-0807">Transducer</keyword>
<evidence type="ECO:0000256" key="11">
    <source>
        <dbReference type="SAM" id="Phobius"/>
    </source>
</evidence>
<evidence type="ECO:0000256" key="9">
    <source>
        <dbReference type="ARBA" id="ARBA00023224"/>
    </source>
</evidence>
<evidence type="ECO:0000256" key="6">
    <source>
        <dbReference type="ARBA" id="ARBA00023040"/>
    </source>
</evidence>
<comment type="similarity">
    <text evidence="2">Belongs to the G-protein coupled receptor 1 family.</text>
</comment>
<evidence type="ECO:0000256" key="4">
    <source>
        <dbReference type="ARBA" id="ARBA00022692"/>
    </source>
</evidence>
<evidence type="ECO:0000256" key="2">
    <source>
        <dbReference type="ARBA" id="ARBA00010663"/>
    </source>
</evidence>
<evidence type="ECO:0000256" key="1">
    <source>
        <dbReference type="ARBA" id="ARBA00004651"/>
    </source>
</evidence>
<feature type="transmembrane region" description="Helical" evidence="11">
    <location>
        <begin position="28"/>
        <end position="51"/>
    </location>
</feature>
<dbReference type="PANTHER" id="PTHR22752:SF1">
    <property type="entry name" value="G-PROTEIN COUPLED RECEPTOR 176"/>
    <property type="match status" value="1"/>
</dbReference>
<dbReference type="InterPro" id="IPR017452">
    <property type="entry name" value="GPCR_Rhodpsn_7TM"/>
</dbReference>
<dbReference type="CDD" id="cd00637">
    <property type="entry name" value="7tm_classA_rhodopsin-like"/>
    <property type="match status" value="2"/>
</dbReference>
<keyword evidence="5 11" id="KW-1133">Transmembrane helix</keyword>
<feature type="region of interest" description="Disordered" evidence="10">
    <location>
        <begin position="581"/>
        <end position="609"/>
    </location>
</feature>
<evidence type="ECO:0000256" key="3">
    <source>
        <dbReference type="ARBA" id="ARBA00022475"/>
    </source>
</evidence>
<feature type="compositionally biased region" description="Basic residues" evidence="10">
    <location>
        <begin position="600"/>
        <end position="609"/>
    </location>
</feature>
<keyword evidence="7 11" id="KW-0472">Membrane</keyword>
<evidence type="ECO:0000256" key="7">
    <source>
        <dbReference type="ARBA" id="ARBA00023136"/>
    </source>
</evidence>
<feature type="non-terminal residue" evidence="13">
    <location>
        <position position="1"/>
    </location>
</feature>
<dbReference type="PROSITE" id="PS50262">
    <property type="entry name" value="G_PROTEIN_RECEP_F1_2"/>
    <property type="match status" value="1"/>
</dbReference>
<dbReference type="EMBL" id="JAANHZ010000506">
    <property type="protein sequence ID" value="KAG5310161.1"/>
    <property type="molecule type" value="Genomic_DNA"/>
</dbReference>
<dbReference type="PRINTS" id="PR00237">
    <property type="entry name" value="GPCRRHODOPSN"/>
</dbReference>
<dbReference type="SUPFAM" id="SSF81321">
    <property type="entry name" value="Family A G protein-coupled receptor-like"/>
    <property type="match status" value="1"/>
</dbReference>
<sequence length="854" mass="95060">MDGAATGIGGGSVADLGNLERWWNNPGIAAWSFVLFGCFLLNATLLLAFLVRPGLRTISNRSRTLSTFDVEDGLFCLNSRFVMNLTVSNLLTCAVLNPLLMMDGPTVEDTLMTSTSTPDDFTSPFDSPSTSPSAASNICAISEGATALVTTSSVLSVLLIAVDQYFAVVDPLRYRARVDKLKSAVLIVSIWLVSMTFGLVAALNPSPRSLWLSCSTLLNNSSYSEFVSNITATAETSLESAFTFLGNGTSEEEEEEVIDDVTPTLLKTIESIKIDSSIGFLENSTVIFRTMTNDSVTYGLIYTVVHSVFAYLLPFAGVCWIYISIYSAAHRNSERTRRTGSRPILSSGSFSEDPYYYVKAQHQSADTFSEEFRRIPKISSLSSIDETSETTHSVNQISRRRSFSSSLDAAQTGSNDEQTSSGIVFTVGLQPVEVPSDQNNDNNLTEAADLQTNYLKKEHVSSYENLVVGKFHDSEADRRRKSSCDLTNEIGESSGWIAGADSSDSENDDRRYDYFDSLTVPKTTRKIKILTDQRSSDCLLSVTQCERTEEEPCDDVDNLERDSFKTTTCCIEEEVSVKTIEQEQAQNEIPNSSGNSENKRPRRPSRRLSRPSIFDANVESYAISRNAENVGYNSSEPSSCFLTPIVTITPAPGKSSSLHRVASVRSTNSYINSLKYRISNGSLFRYREETRAARISALVIVMGLICWSPYVLLNMIKNLPQYSDYVFPHEYDVLALSFLILAAYVSPLLFGYRSRRVKRELRKFFCFHRELSYKNNRSLMAKKVLKRRHSSTLSHLEMDHRYNIFNCVYGRSRWPKEKVQFVQVPDTALAVETCRSSFSSGASTQISSTSTEEC</sequence>
<dbReference type="GO" id="GO:0005886">
    <property type="term" value="C:plasma membrane"/>
    <property type="evidence" value="ECO:0007669"/>
    <property type="project" value="UniProtKB-SubCell"/>
</dbReference>
<evidence type="ECO:0000256" key="10">
    <source>
        <dbReference type="SAM" id="MobiDB-lite"/>
    </source>
</evidence>
<gene>
    <name evidence="13" type="primary">Taar1</name>
    <name evidence="13" type="ORF">G6Z75_0009482</name>
</gene>
<dbReference type="Proteomes" id="UP000667349">
    <property type="component" value="Unassembled WGS sequence"/>
</dbReference>
<feature type="transmembrane region" description="Helical" evidence="11">
    <location>
        <begin position="308"/>
        <end position="329"/>
    </location>
</feature>
<evidence type="ECO:0000256" key="5">
    <source>
        <dbReference type="ARBA" id="ARBA00022989"/>
    </source>
</evidence>
<name>A0A836JKD4_9HYME</name>
<accession>A0A836JKD4</accession>
<dbReference type="PANTHER" id="PTHR22752">
    <property type="entry name" value="G PROTEIN-COUPLED RECEPTOR"/>
    <property type="match status" value="1"/>
</dbReference>
<feature type="non-terminal residue" evidence="13">
    <location>
        <position position="854"/>
    </location>
</feature>
<keyword evidence="8" id="KW-0675">Receptor</keyword>
<evidence type="ECO:0000259" key="12">
    <source>
        <dbReference type="PROSITE" id="PS50262"/>
    </source>
</evidence>
<protein>
    <submittedName>
        <fullName evidence="13">TAAR1 protein</fullName>
    </submittedName>
</protein>
<keyword evidence="6" id="KW-0297">G-protein coupled receptor</keyword>
<evidence type="ECO:0000313" key="13">
    <source>
        <dbReference type="EMBL" id="KAG5310161.1"/>
    </source>
</evidence>
<dbReference type="AlphaFoldDB" id="A0A836JKD4"/>
<reference evidence="13" key="1">
    <citation type="submission" date="2020-02" db="EMBL/GenBank/DDBJ databases">
        <title>Relaxed selection underlies rapid genomic changes in the transitions from sociality to social parasitism in ants.</title>
        <authorList>
            <person name="Bi X."/>
        </authorList>
    </citation>
    <scope>NUCLEOTIDE SEQUENCE</scope>
    <source>
        <strain evidence="13">BGI-DK2013a</strain>
        <tissue evidence="13">Whole body</tissue>
    </source>
</reference>